<feature type="domain" description="HTH araC/xylS-type" evidence="4">
    <location>
        <begin position="232"/>
        <end position="330"/>
    </location>
</feature>
<dbReference type="Proteomes" id="UP000575083">
    <property type="component" value="Unassembled WGS sequence"/>
</dbReference>
<dbReference type="SUPFAM" id="SSF52317">
    <property type="entry name" value="Class I glutamine amidotransferase-like"/>
    <property type="match status" value="1"/>
</dbReference>
<name>A0A7X0UBG6_9BURK</name>
<keyword evidence="3" id="KW-0804">Transcription</keyword>
<sequence length="338" mass="34976">MPSDTASRPPPPFVDVAFIAFDGVQMLDVAGPMEVFAVANEHLPPGARPYRLTLGSPTGRPLGTHAGLQLGPVVAMQDLPPGTDTLVVTGGSEQALLAAAADPMVKPWIQARAQAARRVVGVCTGALVLAAAGLLDGRRATTHWNRCALLQSLGQGIVVEPDAIFVASHPVYTSAGVTAGIDLCLALVEADHGAATALAVARELVLFLRRPGGQSQFSAGLQVQAAAAPPIKALTAALLADPTGDCSAAALAGRAGMSERTLARAFRAETGLTPAQFVEAARVERAKALLESSTWPLARVAQRAGFASVDALQRAFAKRVRITPGQYRERFGPPAPGR</sequence>
<evidence type="ECO:0000256" key="3">
    <source>
        <dbReference type="ARBA" id="ARBA00023163"/>
    </source>
</evidence>
<dbReference type="GO" id="GO:0003700">
    <property type="term" value="F:DNA-binding transcription factor activity"/>
    <property type="evidence" value="ECO:0007669"/>
    <property type="project" value="InterPro"/>
</dbReference>
<keyword evidence="2" id="KW-0238">DNA-binding</keyword>
<proteinExistence type="predicted"/>
<evidence type="ECO:0000259" key="4">
    <source>
        <dbReference type="PROSITE" id="PS01124"/>
    </source>
</evidence>
<evidence type="ECO:0000256" key="2">
    <source>
        <dbReference type="ARBA" id="ARBA00023125"/>
    </source>
</evidence>
<reference evidence="5 6" key="1">
    <citation type="submission" date="2020-08" db="EMBL/GenBank/DDBJ databases">
        <title>Functional genomics of gut bacteria from endangered species of beetles.</title>
        <authorList>
            <person name="Carlos-Shanley C."/>
        </authorList>
    </citation>
    <scope>NUCLEOTIDE SEQUENCE [LARGE SCALE GENOMIC DNA]</scope>
    <source>
        <strain evidence="5 6">S00198</strain>
    </source>
</reference>
<dbReference type="InterPro" id="IPR018062">
    <property type="entry name" value="HTH_AraC-typ_CS"/>
</dbReference>
<keyword evidence="1" id="KW-0805">Transcription regulation</keyword>
<organism evidence="5 6">
    <name type="scientific">Acidovorax soli</name>
    <dbReference type="NCBI Taxonomy" id="592050"/>
    <lineage>
        <taxon>Bacteria</taxon>
        <taxon>Pseudomonadati</taxon>
        <taxon>Pseudomonadota</taxon>
        <taxon>Betaproteobacteria</taxon>
        <taxon>Burkholderiales</taxon>
        <taxon>Comamonadaceae</taxon>
        <taxon>Acidovorax</taxon>
    </lineage>
</organism>
<dbReference type="PANTHER" id="PTHR43130:SF3">
    <property type="entry name" value="HTH-TYPE TRANSCRIPTIONAL REGULATOR RV1931C"/>
    <property type="match status" value="1"/>
</dbReference>
<dbReference type="EMBL" id="JACHLK010000010">
    <property type="protein sequence ID" value="MBB6561944.1"/>
    <property type="molecule type" value="Genomic_DNA"/>
</dbReference>
<dbReference type="Pfam" id="PF12833">
    <property type="entry name" value="HTH_18"/>
    <property type="match status" value="1"/>
</dbReference>
<keyword evidence="6" id="KW-1185">Reference proteome</keyword>
<evidence type="ECO:0000313" key="6">
    <source>
        <dbReference type="Proteomes" id="UP000575083"/>
    </source>
</evidence>
<dbReference type="PROSITE" id="PS01124">
    <property type="entry name" value="HTH_ARAC_FAMILY_2"/>
    <property type="match status" value="1"/>
</dbReference>
<gene>
    <name evidence="5" type="ORF">HNP48_004646</name>
</gene>
<dbReference type="Gene3D" id="3.40.50.880">
    <property type="match status" value="1"/>
</dbReference>
<accession>A0A7X0UBG6</accession>
<dbReference type="InterPro" id="IPR018060">
    <property type="entry name" value="HTH_AraC"/>
</dbReference>
<dbReference type="SUPFAM" id="SSF46689">
    <property type="entry name" value="Homeodomain-like"/>
    <property type="match status" value="2"/>
</dbReference>
<dbReference type="Pfam" id="PF01965">
    <property type="entry name" value="DJ-1_PfpI"/>
    <property type="match status" value="1"/>
</dbReference>
<protein>
    <submittedName>
        <fullName evidence="5">Transcriptional regulator GlxA family with amidase domain</fullName>
    </submittedName>
</protein>
<dbReference type="GO" id="GO:0043565">
    <property type="term" value="F:sequence-specific DNA binding"/>
    <property type="evidence" value="ECO:0007669"/>
    <property type="project" value="InterPro"/>
</dbReference>
<dbReference type="RefSeq" id="WP_184861484.1">
    <property type="nucleotide sequence ID" value="NZ_JACHLK010000010.1"/>
</dbReference>
<dbReference type="PANTHER" id="PTHR43130">
    <property type="entry name" value="ARAC-FAMILY TRANSCRIPTIONAL REGULATOR"/>
    <property type="match status" value="1"/>
</dbReference>
<dbReference type="InterPro" id="IPR009057">
    <property type="entry name" value="Homeodomain-like_sf"/>
</dbReference>
<evidence type="ECO:0000256" key="1">
    <source>
        <dbReference type="ARBA" id="ARBA00023015"/>
    </source>
</evidence>
<dbReference type="AlphaFoldDB" id="A0A7X0UBG6"/>
<dbReference type="PROSITE" id="PS00041">
    <property type="entry name" value="HTH_ARAC_FAMILY_1"/>
    <property type="match status" value="1"/>
</dbReference>
<dbReference type="Gene3D" id="1.10.10.60">
    <property type="entry name" value="Homeodomain-like"/>
    <property type="match status" value="1"/>
</dbReference>
<dbReference type="InterPro" id="IPR002818">
    <property type="entry name" value="DJ-1/PfpI"/>
</dbReference>
<comment type="caution">
    <text evidence="5">The sequence shown here is derived from an EMBL/GenBank/DDBJ whole genome shotgun (WGS) entry which is preliminary data.</text>
</comment>
<evidence type="ECO:0000313" key="5">
    <source>
        <dbReference type="EMBL" id="MBB6561944.1"/>
    </source>
</evidence>
<dbReference type="InterPro" id="IPR052158">
    <property type="entry name" value="INH-QAR"/>
</dbReference>
<dbReference type="InterPro" id="IPR029062">
    <property type="entry name" value="Class_I_gatase-like"/>
</dbReference>
<dbReference type="CDD" id="cd03137">
    <property type="entry name" value="GATase1_AraC_1"/>
    <property type="match status" value="1"/>
</dbReference>
<dbReference type="SMART" id="SM00342">
    <property type="entry name" value="HTH_ARAC"/>
    <property type="match status" value="1"/>
</dbReference>